<feature type="compositionally biased region" description="Polar residues" evidence="1">
    <location>
        <begin position="335"/>
        <end position="344"/>
    </location>
</feature>
<dbReference type="GeneID" id="70132735"/>
<sequence length="344" mass="37014">MDIIATAQVSSPYESSGSVPLETAGTTNNIVQPNSSASPGATGAFLVTPSQIAAIVIGTIVGTAILTLLVVYSIVLCREKRRRKYEKYKQGPEDNYESAPNVADHDDQTGRAEGRSTRDEKRAKWSIAPRPAVAVKPIVSPKHPAMPTRPQQAQLISHRSKLSLPALPEESPRVSDQFDLHPPEAESSNSALAFHALSYTPEQPAGWRIPEPDTVKLTLTKRQSRGGRQRLAVTRVGGASQQASNNTKDMKRAFGFANPYAAGPSSWEGEPPFRGPPPVRTPSSETLPYPSNAMPSPLALNPPAGISTTSQYPSSTWGPWCPEPLRTASGPRQYENLNAQVHSG</sequence>
<reference evidence="3" key="1">
    <citation type="journal article" date="2021" name="Nat. Commun.">
        <title>Genetic determinants of endophytism in the Arabidopsis root mycobiome.</title>
        <authorList>
            <person name="Mesny F."/>
            <person name="Miyauchi S."/>
            <person name="Thiergart T."/>
            <person name="Pickel B."/>
            <person name="Atanasova L."/>
            <person name="Karlsson M."/>
            <person name="Huettel B."/>
            <person name="Barry K.W."/>
            <person name="Haridas S."/>
            <person name="Chen C."/>
            <person name="Bauer D."/>
            <person name="Andreopoulos W."/>
            <person name="Pangilinan J."/>
            <person name="LaButti K."/>
            <person name="Riley R."/>
            <person name="Lipzen A."/>
            <person name="Clum A."/>
            <person name="Drula E."/>
            <person name="Henrissat B."/>
            <person name="Kohler A."/>
            <person name="Grigoriev I.V."/>
            <person name="Martin F.M."/>
            <person name="Hacquard S."/>
        </authorList>
    </citation>
    <scope>NUCLEOTIDE SEQUENCE</scope>
    <source>
        <strain evidence="3">MPI-SDFR-AT-0073</strain>
    </source>
</reference>
<dbReference type="AlphaFoldDB" id="A0A9P8UCH4"/>
<protein>
    <submittedName>
        <fullName evidence="3">Uncharacterized protein</fullName>
    </submittedName>
</protein>
<dbReference type="Proteomes" id="UP000758603">
    <property type="component" value="Unassembled WGS sequence"/>
</dbReference>
<evidence type="ECO:0000313" key="4">
    <source>
        <dbReference type="Proteomes" id="UP000758603"/>
    </source>
</evidence>
<feature type="compositionally biased region" description="Basic and acidic residues" evidence="1">
    <location>
        <begin position="103"/>
        <end position="123"/>
    </location>
</feature>
<keyword evidence="2" id="KW-1133">Transmembrane helix</keyword>
<dbReference type="RefSeq" id="XP_045953215.1">
    <property type="nucleotide sequence ID" value="XM_046103844.1"/>
</dbReference>
<feature type="region of interest" description="Disordered" evidence="1">
    <location>
        <begin position="85"/>
        <end position="127"/>
    </location>
</feature>
<evidence type="ECO:0000313" key="3">
    <source>
        <dbReference type="EMBL" id="KAH6646701.1"/>
    </source>
</evidence>
<comment type="caution">
    <text evidence="3">The sequence shown here is derived from an EMBL/GenBank/DDBJ whole genome shotgun (WGS) entry which is preliminary data.</text>
</comment>
<evidence type="ECO:0000256" key="2">
    <source>
        <dbReference type="SAM" id="Phobius"/>
    </source>
</evidence>
<feature type="region of interest" description="Disordered" evidence="1">
    <location>
        <begin position="264"/>
        <end position="344"/>
    </location>
</feature>
<accession>A0A9P8UCH4</accession>
<evidence type="ECO:0000256" key="1">
    <source>
        <dbReference type="SAM" id="MobiDB-lite"/>
    </source>
</evidence>
<keyword evidence="4" id="KW-1185">Reference proteome</keyword>
<name>A0A9P8UCH4_9PEZI</name>
<organism evidence="3 4">
    <name type="scientific">Truncatella angustata</name>
    <dbReference type="NCBI Taxonomy" id="152316"/>
    <lineage>
        <taxon>Eukaryota</taxon>
        <taxon>Fungi</taxon>
        <taxon>Dikarya</taxon>
        <taxon>Ascomycota</taxon>
        <taxon>Pezizomycotina</taxon>
        <taxon>Sordariomycetes</taxon>
        <taxon>Xylariomycetidae</taxon>
        <taxon>Amphisphaeriales</taxon>
        <taxon>Sporocadaceae</taxon>
        <taxon>Truncatella</taxon>
    </lineage>
</organism>
<keyword evidence="2" id="KW-0472">Membrane</keyword>
<feature type="transmembrane region" description="Helical" evidence="2">
    <location>
        <begin position="52"/>
        <end position="77"/>
    </location>
</feature>
<feature type="compositionally biased region" description="Polar residues" evidence="1">
    <location>
        <begin position="306"/>
        <end position="317"/>
    </location>
</feature>
<dbReference type="OrthoDB" id="5245311at2759"/>
<gene>
    <name evidence="3" type="ORF">BKA67DRAFT_580337</name>
</gene>
<feature type="region of interest" description="Disordered" evidence="1">
    <location>
        <begin position="1"/>
        <end position="27"/>
    </location>
</feature>
<proteinExistence type="predicted"/>
<dbReference type="EMBL" id="JAGPXC010000009">
    <property type="protein sequence ID" value="KAH6646701.1"/>
    <property type="molecule type" value="Genomic_DNA"/>
</dbReference>
<feature type="compositionally biased region" description="Polar residues" evidence="1">
    <location>
        <begin position="7"/>
        <end position="27"/>
    </location>
</feature>
<keyword evidence="2" id="KW-0812">Transmembrane</keyword>
<feature type="non-terminal residue" evidence="3">
    <location>
        <position position="1"/>
    </location>
</feature>